<name>A0A453BIK9_AEGTS</name>
<keyword evidence="1" id="KW-0479">Metal-binding</keyword>
<dbReference type="InterPro" id="IPR036443">
    <property type="entry name" value="Znf_RanBP2_sf"/>
</dbReference>
<evidence type="ECO:0000313" key="6">
    <source>
        <dbReference type="EnsemblPlants" id="AET2Gv20519800.16"/>
    </source>
</evidence>
<sequence length="204" mass="22903">MIDHLYFTVALVPPRLTFLLDQLAMVLHIRMLECGMVMVHQLDLMAHMVSFLLMANLVQWGGWVMPTDLSWVDMDLSWVDTAMDLEDLQCRFVSSPWPDGALVENNDSTASRKRRGGPDGLSEGDWECPKCGNVNFAFRNTCNMKKCEEPRPTPGANSSSSTRKDKDAPEGSWTCPECKNLNYPFRTVCNRKGCSCSKPDSSSN</sequence>
<reference evidence="7" key="2">
    <citation type="journal article" date="2017" name="Nat. Plants">
        <title>The Aegilops tauschii genome reveals multiple impacts of transposons.</title>
        <authorList>
            <person name="Zhao G."/>
            <person name="Zou C."/>
            <person name="Li K."/>
            <person name="Wang K."/>
            <person name="Li T."/>
            <person name="Gao L."/>
            <person name="Zhang X."/>
            <person name="Wang H."/>
            <person name="Yang Z."/>
            <person name="Liu X."/>
            <person name="Jiang W."/>
            <person name="Mao L."/>
            <person name="Kong X."/>
            <person name="Jiao Y."/>
            <person name="Jia J."/>
        </authorList>
    </citation>
    <scope>NUCLEOTIDE SEQUENCE [LARGE SCALE GENOMIC DNA]</scope>
    <source>
        <strain evidence="7">cv. AL8/78</strain>
    </source>
</reference>
<dbReference type="GO" id="GO:0008270">
    <property type="term" value="F:zinc ion binding"/>
    <property type="evidence" value="ECO:0007669"/>
    <property type="project" value="UniProtKB-KW"/>
</dbReference>
<dbReference type="Gramene" id="AET2Gv20519800.16">
    <property type="protein sequence ID" value="AET2Gv20519800.16"/>
    <property type="gene ID" value="AET2Gv20519800"/>
</dbReference>
<accession>A0A453BIK9</accession>
<keyword evidence="7" id="KW-1185">Reference proteome</keyword>
<feature type="region of interest" description="Disordered" evidence="4">
    <location>
        <begin position="148"/>
        <end position="174"/>
    </location>
</feature>
<dbReference type="SUPFAM" id="SSF90209">
    <property type="entry name" value="Ran binding protein zinc finger-like"/>
    <property type="match status" value="2"/>
</dbReference>
<dbReference type="InterPro" id="IPR001876">
    <property type="entry name" value="Znf_RanBP2"/>
</dbReference>
<feature type="region of interest" description="Disordered" evidence="4">
    <location>
        <begin position="103"/>
        <end position="122"/>
    </location>
</feature>
<evidence type="ECO:0000256" key="3">
    <source>
        <dbReference type="ARBA" id="ARBA00022833"/>
    </source>
</evidence>
<organism evidence="6 7">
    <name type="scientific">Aegilops tauschii subsp. strangulata</name>
    <name type="common">Goatgrass</name>
    <dbReference type="NCBI Taxonomy" id="200361"/>
    <lineage>
        <taxon>Eukaryota</taxon>
        <taxon>Viridiplantae</taxon>
        <taxon>Streptophyta</taxon>
        <taxon>Embryophyta</taxon>
        <taxon>Tracheophyta</taxon>
        <taxon>Spermatophyta</taxon>
        <taxon>Magnoliopsida</taxon>
        <taxon>Liliopsida</taxon>
        <taxon>Poales</taxon>
        <taxon>Poaceae</taxon>
        <taxon>BOP clade</taxon>
        <taxon>Pooideae</taxon>
        <taxon>Triticodae</taxon>
        <taxon>Triticeae</taxon>
        <taxon>Triticinae</taxon>
        <taxon>Aegilops</taxon>
    </lineage>
</organism>
<feature type="domain" description="RanBP2-type" evidence="5">
    <location>
        <begin position="124"/>
        <end position="150"/>
    </location>
</feature>
<reference evidence="7" key="1">
    <citation type="journal article" date="2014" name="Science">
        <title>Ancient hybridizations among the ancestral genomes of bread wheat.</title>
        <authorList>
            <consortium name="International Wheat Genome Sequencing Consortium,"/>
            <person name="Marcussen T."/>
            <person name="Sandve S.R."/>
            <person name="Heier L."/>
            <person name="Spannagl M."/>
            <person name="Pfeifer M."/>
            <person name="Jakobsen K.S."/>
            <person name="Wulff B.B."/>
            <person name="Steuernagel B."/>
            <person name="Mayer K.F."/>
            <person name="Olsen O.A."/>
        </authorList>
    </citation>
    <scope>NUCLEOTIDE SEQUENCE [LARGE SCALE GENOMIC DNA]</scope>
    <source>
        <strain evidence="7">cv. AL8/78</strain>
    </source>
</reference>
<evidence type="ECO:0000259" key="5">
    <source>
        <dbReference type="SMART" id="SM00547"/>
    </source>
</evidence>
<evidence type="ECO:0000256" key="4">
    <source>
        <dbReference type="SAM" id="MobiDB-lite"/>
    </source>
</evidence>
<dbReference type="AlphaFoldDB" id="A0A453BIK9"/>
<protein>
    <recommendedName>
        <fullName evidence="5">RanBP2-type domain-containing protein</fullName>
    </recommendedName>
</protein>
<evidence type="ECO:0000256" key="1">
    <source>
        <dbReference type="ARBA" id="ARBA00022723"/>
    </source>
</evidence>
<reference evidence="6" key="5">
    <citation type="journal article" date="2021" name="G3 (Bethesda)">
        <title>Aegilops tauschii genome assembly Aet v5.0 features greater sequence contiguity and improved annotation.</title>
        <authorList>
            <person name="Wang L."/>
            <person name="Zhu T."/>
            <person name="Rodriguez J.C."/>
            <person name="Deal K.R."/>
            <person name="Dubcovsky J."/>
            <person name="McGuire P.E."/>
            <person name="Lux T."/>
            <person name="Spannagl M."/>
            <person name="Mayer K.F.X."/>
            <person name="Baldrich P."/>
            <person name="Meyers B.C."/>
            <person name="Huo N."/>
            <person name="Gu Y.Q."/>
            <person name="Zhou H."/>
            <person name="Devos K.M."/>
            <person name="Bennetzen J.L."/>
            <person name="Unver T."/>
            <person name="Budak H."/>
            <person name="Gulick P.J."/>
            <person name="Galiba G."/>
            <person name="Kalapos B."/>
            <person name="Nelson D.R."/>
            <person name="Li P."/>
            <person name="You F.M."/>
            <person name="Luo M.C."/>
            <person name="Dvorak J."/>
        </authorList>
    </citation>
    <scope>NUCLEOTIDE SEQUENCE [LARGE SCALE GENOMIC DNA]</scope>
    <source>
        <strain evidence="6">cv. AL8/78</strain>
    </source>
</reference>
<dbReference type="SMART" id="SM00547">
    <property type="entry name" value="ZnF_RBZ"/>
    <property type="match status" value="2"/>
</dbReference>
<dbReference type="Proteomes" id="UP000015105">
    <property type="component" value="Chromosome 2D"/>
</dbReference>
<dbReference type="Gene3D" id="4.10.1060.10">
    <property type="entry name" value="Zinc finger, RanBP2-type"/>
    <property type="match status" value="2"/>
</dbReference>
<keyword evidence="3" id="KW-0862">Zinc</keyword>
<reference evidence="6" key="4">
    <citation type="submission" date="2019-03" db="UniProtKB">
        <authorList>
            <consortium name="EnsemblPlants"/>
        </authorList>
    </citation>
    <scope>IDENTIFICATION</scope>
</reference>
<reference evidence="6" key="3">
    <citation type="journal article" date="2017" name="Nature">
        <title>Genome sequence of the progenitor of the wheat D genome Aegilops tauschii.</title>
        <authorList>
            <person name="Luo M.C."/>
            <person name="Gu Y.Q."/>
            <person name="Puiu D."/>
            <person name="Wang H."/>
            <person name="Twardziok S.O."/>
            <person name="Deal K.R."/>
            <person name="Huo N."/>
            <person name="Zhu T."/>
            <person name="Wang L."/>
            <person name="Wang Y."/>
            <person name="McGuire P.E."/>
            <person name="Liu S."/>
            <person name="Long H."/>
            <person name="Ramasamy R.K."/>
            <person name="Rodriguez J.C."/>
            <person name="Van S.L."/>
            <person name="Yuan L."/>
            <person name="Wang Z."/>
            <person name="Xia Z."/>
            <person name="Xiao L."/>
            <person name="Anderson O.D."/>
            <person name="Ouyang S."/>
            <person name="Liang Y."/>
            <person name="Zimin A.V."/>
            <person name="Pertea G."/>
            <person name="Qi P."/>
            <person name="Bennetzen J.L."/>
            <person name="Dai X."/>
            <person name="Dawson M.W."/>
            <person name="Muller H.G."/>
            <person name="Kugler K."/>
            <person name="Rivarola-Duarte L."/>
            <person name="Spannagl M."/>
            <person name="Mayer K.F.X."/>
            <person name="Lu F.H."/>
            <person name="Bevan M.W."/>
            <person name="Leroy P."/>
            <person name="Li P."/>
            <person name="You F.M."/>
            <person name="Sun Q."/>
            <person name="Liu Z."/>
            <person name="Lyons E."/>
            <person name="Wicker T."/>
            <person name="Salzberg S.L."/>
            <person name="Devos K.M."/>
            <person name="Dvorak J."/>
        </authorList>
    </citation>
    <scope>NUCLEOTIDE SEQUENCE [LARGE SCALE GENOMIC DNA]</scope>
    <source>
        <strain evidence="6">cv. AL8/78</strain>
    </source>
</reference>
<dbReference type="PANTHER" id="PTHR12999:SF24">
    <property type="entry name" value="RANBP2-TYPE DOMAIN-CONTAINING PROTEIN"/>
    <property type="match status" value="1"/>
</dbReference>
<dbReference type="EnsemblPlants" id="AET2Gv20519800.16">
    <property type="protein sequence ID" value="AET2Gv20519800.16"/>
    <property type="gene ID" value="AET2Gv20519800"/>
</dbReference>
<evidence type="ECO:0000256" key="2">
    <source>
        <dbReference type="ARBA" id="ARBA00022771"/>
    </source>
</evidence>
<keyword evidence="2" id="KW-0863">Zinc-finger</keyword>
<dbReference type="PANTHER" id="PTHR12999">
    <property type="entry name" value="ZINC FINGER RAN-BINDING DOMAIN-CONTAINING PROTEIN 2 ZRANB2-RELATED"/>
    <property type="match status" value="1"/>
</dbReference>
<feature type="domain" description="RanBP2-type" evidence="5">
    <location>
        <begin position="171"/>
        <end position="199"/>
    </location>
</feature>
<proteinExistence type="predicted"/>
<dbReference type="Pfam" id="PF00641">
    <property type="entry name" value="Zn_ribbon_RanBP"/>
    <property type="match status" value="2"/>
</dbReference>
<evidence type="ECO:0000313" key="7">
    <source>
        <dbReference type="Proteomes" id="UP000015105"/>
    </source>
</evidence>